<keyword evidence="2" id="KW-1185">Reference proteome</keyword>
<evidence type="ECO:0000313" key="2">
    <source>
        <dbReference type="Proteomes" id="UP001178507"/>
    </source>
</evidence>
<comment type="caution">
    <text evidence="1">The sequence shown here is derived from an EMBL/GenBank/DDBJ whole genome shotgun (WGS) entry which is preliminary data.</text>
</comment>
<dbReference type="Proteomes" id="UP001178507">
    <property type="component" value="Unassembled WGS sequence"/>
</dbReference>
<dbReference type="AlphaFoldDB" id="A0AA36NFZ0"/>
<protein>
    <submittedName>
        <fullName evidence="1">Uncharacterized protein</fullName>
    </submittedName>
</protein>
<name>A0AA36NFZ0_9DINO</name>
<proteinExistence type="predicted"/>
<organism evidence="1 2">
    <name type="scientific">Effrenium voratum</name>
    <dbReference type="NCBI Taxonomy" id="2562239"/>
    <lineage>
        <taxon>Eukaryota</taxon>
        <taxon>Sar</taxon>
        <taxon>Alveolata</taxon>
        <taxon>Dinophyceae</taxon>
        <taxon>Suessiales</taxon>
        <taxon>Symbiodiniaceae</taxon>
        <taxon>Effrenium</taxon>
    </lineage>
</organism>
<evidence type="ECO:0000313" key="1">
    <source>
        <dbReference type="EMBL" id="CAJ1400673.1"/>
    </source>
</evidence>
<dbReference type="EMBL" id="CAUJNA010003380">
    <property type="protein sequence ID" value="CAJ1400673.1"/>
    <property type="molecule type" value="Genomic_DNA"/>
</dbReference>
<sequence length="106" mass="12368">MKTNYSISKSSSNLVYSSLKWMSYYRLTVPYPFFLNLLMQLDGPEHFNHLPPKHPTGKEEHSWSSKAFKALGAMRAADSFFYDHPCDPFRRGVEVHQISRVPCRKE</sequence>
<accession>A0AA36NFZ0</accession>
<gene>
    <name evidence="1" type="ORF">EVOR1521_LOCUS23972</name>
</gene>
<reference evidence="1" key="1">
    <citation type="submission" date="2023-08" db="EMBL/GenBank/DDBJ databases">
        <authorList>
            <person name="Chen Y."/>
            <person name="Shah S."/>
            <person name="Dougan E. K."/>
            <person name="Thang M."/>
            <person name="Chan C."/>
        </authorList>
    </citation>
    <scope>NUCLEOTIDE SEQUENCE</scope>
</reference>